<dbReference type="InterPro" id="IPR032816">
    <property type="entry name" value="VTT_dom"/>
</dbReference>
<evidence type="ECO:0000256" key="1">
    <source>
        <dbReference type="SAM" id="Phobius"/>
    </source>
</evidence>
<evidence type="ECO:0000313" key="3">
    <source>
        <dbReference type="EMBL" id="MET1490111.1"/>
    </source>
</evidence>
<feature type="transmembrane region" description="Helical" evidence="1">
    <location>
        <begin position="171"/>
        <end position="192"/>
    </location>
</feature>
<dbReference type="PANTHER" id="PTHR42709:SF11">
    <property type="entry name" value="DEDA FAMILY PROTEIN"/>
    <property type="match status" value="1"/>
</dbReference>
<name>A0ABV2CQB9_9RHOO</name>
<feature type="transmembrane region" description="Helical" evidence="1">
    <location>
        <begin position="100"/>
        <end position="121"/>
    </location>
</feature>
<dbReference type="Pfam" id="PF09335">
    <property type="entry name" value="VTT_dom"/>
    <property type="match status" value="1"/>
</dbReference>
<sequence>MKLFSPLYRRAMAWSRHRHARWYLGTLSFAESSFFPVPPDVMLAPMCLAAPQRAWQLALLTTLTSVAGGLLGYAIGHFATDAILPWLEQSRYWPAYQTAVEWFSRWGVWAVFVAGFSPIPYKVFTVAAGALSMALLPFTLASLVGRGLRFFLVAALMAWGGPRMEAFLHRYVDRIGWATVALIASGAALWSLGAQA</sequence>
<keyword evidence="1" id="KW-0472">Membrane</keyword>
<dbReference type="PANTHER" id="PTHR42709">
    <property type="entry name" value="ALKALINE PHOSPHATASE LIKE PROTEIN"/>
    <property type="match status" value="1"/>
</dbReference>
<dbReference type="Proteomes" id="UP001548590">
    <property type="component" value="Unassembled WGS sequence"/>
</dbReference>
<evidence type="ECO:0000313" key="4">
    <source>
        <dbReference type="Proteomes" id="UP001548590"/>
    </source>
</evidence>
<proteinExistence type="predicted"/>
<keyword evidence="4" id="KW-1185">Reference proteome</keyword>
<dbReference type="InterPro" id="IPR051311">
    <property type="entry name" value="DedA_domain"/>
</dbReference>
<reference evidence="3 4" key="1">
    <citation type="submission" date="2024-07" db="EMBL/GenBank/DDBJ databases">
        <title>Uliginosibacterium paludis KCTC:42655.</title>
        <authorList>
            <person name="Kim M.K."/>
        </authorList>
    </citation>
    <scope>NUCLEOTIDE SEQUENCE [LARGE SCALE GENOMIC DNA]</scope>
    <source>
        <strain evidence="3 4">KCTC 42655</strain>
    </source>
</reference>
<keyword evidence="1" id="KW-0812">Transmembrane</keyword>
<organism evidence="3 4">
    <name type="scientific">Uliginosibacterium paludis</name>
    <dbReference type="NCBI Taxonomy" id="1615952"/>
    <lineage>
        <taxon>Bacteria</taxon>
        <taxon>Pseudomonadati</taxon>
        <taxon>Pseudomonadota</taxon>
        <taxon>Betaproteobacteria</taxon>
        <taxon>Rhodocyclales</taxon>
        <taxon>Zoogloeaceae</taxon>
        <taxon>Uliginosibacterium</taxon>
    </lineage>
</organism>
<accession>A0ABV2CQB9</accession>
<comment type="caution">
    <text evidence="3">The sequence shown here is derived from an EMBL/GenBank/DDBJ whole genome shotgun (WGS) entry which is preliminary data.</text>
</comment>
<feature type="transmembrane region" description="Helical" evidence="1">
    <location>
        <begin position="133"/>
        <end position="159"/>
    </location>
</feature>
<evidence type="ECO:0000259" key="2">
    <source>
        <dbReference type="Pfam" id="PF09335"/>
    </source>
</evidence>
<feature type="transmembrane region" description="Helical" evidence="1">
    <location>
        <begin position="57"/>
        <end position="79"/>
    </location>
</feature>
<keyword evidence="1" id="KW-1133">Transmembrane helix</keyword>
<dbReference type="EMBL" id="JBEWLZ010000004">
    <property type="protein sequence ID" value="MET1490111.1"/>
    <property type="molecule type" value="Genomic_DNA"/>
</dbReference>
<feature type="domain" description="VTT" evidence="2">
    <location>
        <begin position="38"/>
        <end position="157"/>
    </location>
</feature>
<protein>
    <submittedName>
        <fullName evidence="3">YqaA family protein</fullName>
    </submittedName>
</protein>
<dbReference type="RefSeq" id="WP_345923600.1">
    <property type="nucleotide sequence ID" value="NZ_JBDIVF010000001.1"/>
</dbReference>
<gene>
    <name evidence="3" type="ORF">ABVT11_09755</name>
</gene>